<reference evidence="1 2" key="1">
    <citation type="submission" date="2013-03" db="EMBL/GenBank/DDBJ databases">
        <authorList>
            <person name="Fiebig A."/>
            <person name="Goeker M."/>
            <person name="Klenk H.-P.P."/>
        </authorList>
    </citation>
    <scope>NUCLEOTIDE SEQUENCE [LARGE SCALE GENOMIC DNA]</scope>
    <source>
        <strain evidence="2">DSM 19469</strain>
    </source>
</reference>
<dbReference type="KEGG" id="red:roselon_01360"/>
<dbReference type="PATRIC" id="fig|1294273.3.peg.1337"/>
<name>W8RRM9_9RHOB</name>
<dbReference type="STRING" id="1294273.roselon_01360"/>
<dbReference type="AlphaFoldDB" id="W8RRM9"/>
<evidence type="ECO:0000313" key="2">
    <source>
        <dbReference type="Proteomes" id="UP000019593"/>
    </source>
</evidence>
<dbReference type="HOGENOM" id="CLU_2221245_0_0_5"/>
<evidence type="ECO:0000313" key="1">
    <source>
        <dbReference type="EMBL" id="AHM03748.1"/>
    </source>
</evidence>
<gene>
    <name evidence="1" type="ORF">roselon_01360</name>
</gene>
<protein>
    <submittedName>
        <fullName evidence="1">Uncharacterized protein</fullName>
    </submittedName>
</protein>
<keyword evidence="2" id="KW-1185">Reference proteome</keyword>
<dbReference type="Proteomes" id="UP000019593">
    <property type="component" value="Chromosome"/>
</dbReference>
<accession>W8RRM9</accession>
<sequence length="106" mass="11391">MHHGLQRSGTNYLLLSLLRLGTPVLNYRDPARNDPRHKHCRWQSDKSTLIAPIARQYGNDFAPETIDALDAICRVPKGTAHVVATGEVEAALAAAPAGGDIALGKP</sequence>
<organism evidence="1 2">
    <name type="scientific">Roseicyclus elongatus DSM 19469</name>
    <dbReference type="NCBI Taxonomy" id="1294273"/>
    <lineage>
        <taxon>Bacteria</taxon>
        <taxon>Pseudomonadati</taxon>
        <taxon>Pseudomonadota</taxon>
        <taxon>Alphaproteobacteria</taxon>
        <taxon>Rhodobacterales</taxon>
        <taxon>Roseobacteraceae</taxon>
        <taxon>Roseicyclus</taxon>
    </lineage>
</organism>
<proteinExistence type="predicted"/>
<dbReference type="EMBL" id="CP004372">
    <property type="protein sequence ID" value="AHM03748.1"/>
    <property type="molecule type" value="Genomic_DNA"/>
</dbReference>